<accession>A0ABN0WHX2</accession>
<keyword evidence="3" id="KW-1185">Reference proteome</keyword>
<dbReference type="EMBL" id="BAAADJ010000054">
    <property type="protein sequence ID" value="GAA0338275.1"/>
    <property type="molecule type" value="Genomic_DNA"/>
</dbReference>
<evidence type="ECO:0000313" key="2">
    <source>
        <dbReference type="EMBL" id="GAA0338275.1"/>
    </source>
</evidence>
<protein>
    <recommendedName>
        <fullName evidence="4">Transporter</fullName>
    </recommendedName>
</protein>
<sequence>MYQSFNPYFYMSPFGQEATMPFELDLRQFGGGGPMGQPPGPPPGYPGGQPPFGPPGQGQSAGPPTSPPPSYVPMQTQQQAQAFAIDPGSIRRCLFRYTYVWMRNRQQFWFYPTFVGRQSVSGWRWTGFRWVFYGTSLRQITSFTCV</sequence>
<organism evidence="2 3">
    <name type="scientific">Bacillus carboniphilus</name>
    <dbReference type="NCBI Taxonomy" id="86663"/>
    <lineage>
        <taxon>Bacteria</taxon>
        <taxon>Bacillati</taxon>
        <taxon>Bacillota</taxon>
        <taxon>Bacilli</taxon>
        <taxon>Bacillales</taxon>
        <taxon>Bacillaceae</taxon>
        <taxon>Bacillus</taxon>
    </lineage>
</organism>
<name>A0ABN0WHX2_9BACI</name>
<evidence type="ECO:0000256" key="1">
    <source>
        <dbReference type="SAM" id="MobiDB-lite"/>
    </source>
</evidence>
<feature type="compositionally biased region" description="Pro residues" evidence="1">
    <location>
        <begin position="36"/>
        <end position="54"/>
    </location>
</feature>
<dbReference type="Proteomes" id="UP001500782">
    <property type="component" value="Unassembled WGS sequence"/>
</dbReference>
<evidence type="ECO:0008006" key="4">
    <source>
        <dbReference type="Google" id="ProtNLM"/>
    </source>
</evidence>
<reference evidence="2 3" key="1">
    <citation type="journal article" date="2019" name="Int. J. Syst. Evol. Microbiol.">
        <title>The Global Catalogue of Microorganisms (GCM) 10K type strain sequencing project: providing services to taxonomists for standard genome sequencing and annotation.</title>
        <authorList>
            <consortium name="The Broad Institute Genomics Platform"/>
            <consortium name="The Broad Institute Genome Sequencing Center for Infectious Disease"/>
            <person name="Wu L."/>
            <person name="Ma J."/>
        </authorList>
    </citation>
    <scope>NUCLEOTIDE SEQUENCE [LARGE SCALE GENOMIC DNA]</scope>
    <source>
        <strain evidence="2 3">JCM 9731</strain>
    </source>
</reference>
<gene>
    <name evidence="2" type="ORF">GCM10008967_30680</name>
</gene>
<feature type="region of interest" description="Disordered" evidence="1">
    <location>
        <begin position="26"/>
        <end position="80"/>
    </location>
</feature>
<comment type="caution">
    <text evidence="2">The sequence shown here is derived from an EMBL/GenBank/DDBJ whole genome shotgun (WGS) entry which is preliminary data.</text>
</comment>
<evidence type="ECO:0000313" key="3">
    <source>
        <dbReference type="Proteomes" id="UP001500782"/>
    </source>
</evidence>
<proteinExistence type="predicted"/>